<gene>
    <name evidence="2" type="ORF">TheveDRAFT_0025</name>
</gene>
<dbReference type="AlphaFoldDB" id="H0UMR9"/>
<dbReference type="OrthoDB" id="9807451at2"/>
<evidence type="ECO:0000259" key="1">
    <source>
        <dbReference type="Pfam" id="PF02579"/>
    </source>
</evidence>
<dbReference type="PANTHER" id="PTHR42983">
    <property type="entry name" value="DINITROGENASE IRON-MOLYBDENUM COFACTOR PROTEIN-RELATED"/>
    <property type="match status" value="1"/>
</dbReference>
<dbReference type="EMBL" id="CM001377">
    <property type="protein sequence ID" value="EHM09214.1"/>
    <property type="molecule type" value="Genomic_DNA"/>
</dbReference>
<dbReference type="Pfam" id="PF02579">
    <property type="entry name" value="Nitro_FeMo-Co"/>
    <property type="match status" value="1"/>
</dbReference>
<dbReference type="HOGENOM" id="CLU_104194_0_0_0"/>
<dbReference type="Proteomes" id="UP000005730">
    <property type="component" value="Chromosome"/>
</dbReference>
<sequence>MTIAVAAEGNTGDSKTSDRFARSPWFLLFSEDGRFLKALKTDPSEHGAAAMAVGLLAENGVQVVLAPQLGPNAVTALRQGDIKAYACSAATAQEAVKLYLSGDLERLA</sequence>
<keyword evidence="3" id="KW-1185">Reference proteome</keyword>
<dbReference type="Gene3D" id="3.30.420.130">
    <property type="entry name" value="Dinitrogenase iron-molybdenum cofactor biosynthesis domain"/>
    <property type="match status" value="1"/>
</dbReference>
<proteinExistence type="predicted"/>
<dbReference type="STRING" id="926567.TheveDRAFT_0025"/>
<accession>H0UMR9</accession>
<organism evidence="2 3">
    <name type="scientific">Thermanaerovibrio velox DSM 12556</name>
    <dbReference type="NCBI Taxonomy" id="926567"/>
    <lineage>
        <taxon>Bacteria</taxon>
        <taxon>Thermotogati</taxon>
        <taxon>Synergistota</taxon>
        <taxon>Synergistia</taxon>
        <taxon>Synergistales</taxon>
        <taxon>Synergistaceae</taxon>
        <taxon>Thermanaerovibrio</taxon>
    </lineage>
</organism>
<evidence type="ECO:0000313" key="2">
    <source>
        <dbReference type="EMBL" id="EHM09214.1"/>
    </source>
</evidence>
<dbReference type="SUPFAM" id="SSF53146">
    <property type="entry name" value="Nitrogenase accessory factor-like"/>
    <property type="match status" value="1"/>
</dbReference>
<dbReference type="PANTHER" id="PTHR42983:SF1">
    <property type="entry name" value="IRON-MOLYBDENUM PROTEIN"/>
    <property type="match status" value="1"/>
</dbReference>
<protein>
    <recommendedName>
        <fullName evidence="1">Dinitrogenase iron-molybdenum cofactor biosynthesis domain-containing protein</fullName>
    </recommendedName>
</protein>
<name>H0UMR9_9BACT</name>
<dbReference type="eggNOG" id="COG1433">
    <property type="taxonomic scope" value="Bacteria"/>
</dbReference>
<dbReference type="InterPro" id="IPR036105">
    <property type="entry name" value="DiNase_FeMo-co_biosyn_sf"/>
</dbReference>
<dbReference type="InterPro" id="IPR003731">
    <property type="entry name" value="Di-Nase_FeMo-co_biosynth"/>
</dbReference>
<dbReference type="RefSeq" id="WP_006582705.1">
    <property type="nucleotide sequence ID" value="NZ_CM001377.1"/>
</dbReference>
<feature type="domain" description="Dinitrogenase iron-molybdenum cofactor biosynthesis" evidence="1">
    <location>
        <begin position="13"/>
        <end position="100"/>
    </location>
</feature>
<evidence type="ECO:0000313" key="3">
    <source>
        <dbReference type="Proteomes" id="UP000005730"/>
    </source>
</evidence>
<reference evidence="2 3" key="1">
    <citation type="submission" date="2011-10" db="EMBL/GenBank/DDBJ databases">
        <title>The Noncontiguous Finished genome of Thermanaerovibrio velox DSM 12556.</title>
        <authorList>
            <consortium name="US DOE Joint Genome Institute (JGI-PGF)"/>
            <person name="Lucas S."/>
            <person name="Copeland A."/>
            <person name="Lapidus A."/>
            <person name="Glavina del Rio T."/>
            <person name="Dalin E."/>
            <person name="Tice H."/>
            <person name="Bruce D."/>
            <person name="Goodwin L."/>
            <person name="Pitluck S."/>
            <person name="Peters L."/>
            <person name="Mikhailova N."/>
            <person name="Teshima H."/>
            <person name="Kyrpides N."/>
            <person name="Mavromatis K."/>
            <person name="Ivanova N."/>
            <person name="Markowitz V."/>
            <person name="Cheng J.-F."/>
            <person name="Hugenholtz P."/>
            <person name="Woyke T."/>
            <person name="Wu D."/>
            <person name="Spring S."/>
            <person name="Brambilla E.-M."/>
            <person name="Klenk H.-P."/>
            <person name="Eisen J.A."/>
        </authorList>
    </citation>
    <scope>NUCLEOTIDE SEQUENCE [LARGE SCALE GENOMIC DNA]</scope>
    <source>
        <strain evidence="2 3">DSM 12556</strain>
    </source>
</reference>